<evidence type="ECO:0000313" key="1">
    <source>
        <dbReference type="Proteomes" id="UP000887579"/>
    </source>
</evidence>
<accession>A0AC34FWI2</accession>
<proteinExistence type="predicted"/>
<protein>
    <submittedName>
        <fullName evidence="2">Uncharacterized protein</fullName>
    </submittedName>
</protein>
<name>A0AC34FWI2_9BILA</name>
<reference evidence="2" key="1">
    <citation type="submission" date="2022-11" db="UniProtKB">
        <authorList>
            <consortium name="WormBaseParasite"/>
        </authorList>
    </citation>
    <scope>IDENTIFICATION</scope>
</reference>
<dbReference type="Proteomes" id="UP000887579">
    <property type="component" value="Unplaced"/>
</dbReference>
<organism evidence="1 2">
    <name type="scientific">Panagrolaimus sp. ES5</name>
    <dbReference type="NCBI Taxonomy" id="591445"/>
    <lineage>
        <taxon>Eukaryota</taxon>
        <taxon>Metazoa</taxon>
        <taxon>Ecdysozoa</taxon>
        <taxon>Nematoda</taxon>
        <taxon>Chromadorea</taxon>
        <taxon>Rhabditida</taxon>
        <taxon>Tylenchina</taxon>
        <taxon>Panagrolaimomorpha</taxon>
        <taxon>Panagrolaimoidea</taxon>
        <taxon>Panagrolaimidae</taxon>
        <taxon>Panagrolaimus</taxon>
    </lineage>
</organism>
<evidence type="ECO:0000313" key="2">
    <source>
        <dbReference type="WBParaSite" id="ES5_v2.g21892.t1"/>
    </source>
</evidence>
<dbReference type="WBParaSite" id="ES5_v2.g21892.t1">
    <property type="protein sequence ID" value="ES5_v2.g21892.t1"/>
    <property type="gene ID" value="ES5_v2.g21892"/>
</dbReference>
<sequence>MEEENFRMNISGESDDELSEVLKRFSKLTNGAAVKTISQNIQQQNQRIIILKENITLLIENRMNLKEKNSKQKKFINEQKKKIQEANARFAEYENIIREKEEHSFVLNENNVKLEEKYKKRLERFNKIACDYEEVVKAEIAQLKSENIELQAKMINKDYMITRSQKKNQRIVAELEAKIKAKEENIEQLQAVLSDKDKIIESLKEKNEELQNENNRLKIKNAERRQPGEDRIDQEHDFEGCDKFSNGYGSQMSENEYDPSEDGDISSTASTENDDENSLNESDDEEESVSNEEMAPVNQTYSTIETQQYALFDKTLIVYLNDGAKNHRYHRNHGKFYYCGNCLNAKSGKSSRAEIINKNGREYVRVEKFHLCEMNGLMSFRDFENYEIHSNENGQKELVIFETEEKKKCYRYCYFSKNIPFYQCKFQSCKITAEICTDENRKEYVKAQWPHKNGCQPSEYIQSYKEDGFKFLDSGKKHQHLITFVKDANGYDKNHYYKFNFFEIKNQYYCSKCLKLKKSVLAKIWLDENGKKYVQLSAAHDCQPTPLP</sequence>